<comment type="caution">
    <text evidence="10">The sequence shown here is derived from an EMBL/GenBank/DDBJ whole genome shotgun (WGS) entry which is preliminary data.</text>
</comment>
<keyword evidence="8" id="KW-0812">Transmembrane</keyword>
<evidence type="ECO:0000259" key="9">
    <source>
        <dbReference type="Pfam" id="PF07687"/>
    </source>
</evidence>
<evidence type="ECO:0000256" key="1">
    <source>
        <dbReference type="ARBA" id="ARBA00004496"/>
    </source>
</evidence>
<dbReference type="PANTHER" id="PTHR43808">
    <property type="entry name" value="ACETYLORNITHINE DEACETYLASE"/>
    <property type="match status" value="1"/>
</dbReference>
<dbReference type="SUPFAM" id="SSF55031">
    <property type="entry name" value="Bacterial exopeptidase dimerisation domain"/>
    <property type="match status" value="1"/>
</dbReference>
<keyword evidence="3" id="KW-0055">Arginine biosynthesis</keyword>
<evidence type="ECO:0000313" key="10">
    <source>
        <dbReference type="EMBL" id="KAF5214374.1"/>
    </source>
</evidence>
<dbReference type="Gene3D" id="3.40.630.10">
    <property type="entry name" value="Zn peptidases"/>
    <property type="match status" value="1"/>
</dbReference>
<dbReference type="Proteomes" id="UP000583944">
    <property type="component" value="Unassembled WGS sequence"/>
</dbReference>
<evidence type="ECO:0000256" key="6">
    <source>
        <dbReference type="ARBA" id="ARBA00022801"/>
    </source>
</evidence>
<dbReference type="Pfam" id="PF01546">
    <property type="entry name" value="Peptidase_M20"/>
    <property type="match status" value="1"/>
</dbReference>
<dbReference type="InterPro" id="IPR050072">
    <property type="entry name" value="Peptidase_M20A"/>
</dbReference>
<evidence type="ECO:0000256" key="4">
    <source>
        <dbReference type="ARBA" id="ARBA00022605"/>
    </source>
</evidence>
<gene>
    <name evidence="10" type="ORF">ECC02_013032</name>
</gene>
<dbReference type="FunFam" id="3.30.70.360:FF:000003">
    <property type="entry name" value="Acetylornithine deacetylase"/>
    <property type="match status" value="1"/>
</dbReference>
<dbReference type="AlphaFoldDB" id="A0A7J6XIN1"/>
<keyword evidence="5" id="KW-0479">Metal-binding</keyword>
<feature type="domain" description="Peptidase M20 dimerisation" evidence="9">
    <location>
        <begin position="313"/>
        <end position="425"/>
    </location>
</feature>
<dbReference type="GO" id="GO:0006526">
    <property type="term" value="P:L-arginine biosynthetic process"/>
    <property type="evidence" value="ECO:0007669"/>
    <property type="project" value="UniProtKB-KW"/>
</dbReference>
<dbReference type="InterPro" id="IPR036264">
    <property type="entry name" value="Bact_exopeptidase_dim_dom"/>
</dbReference>
<dbReference type="InterPro" id="IPR011650">
    <property type="entry name" value="Peptidase_M20_dimer"/>
</dbReference>
<sequence length="532" mass="58885">MLHRQCWDAIFYLKFSIAGLFPICSGWVWAMLYAERWRGPAGVISIPHWQLNAGHCLGIHLTAYVGRHIVLSFFDFILNTQFHGTPATAAQHSRSHAHTHTHTLGHVPCVSLHHPSPPCTLHSLVRLQDLKQLTLAMAARSMDYTQWLAKLVAFDTTSRNSNLELIHYCKDYLEGLGVKCTLLHNAERNKANLWATLPGDGGVTKGGIILSGHTDVVPVDGQKWDSDPFTLTERDGKLYGRGTSDMKGFVAVCMSLAPELLKMERAKPIHFAWSYDEEVSCLGGMELAEFARDHDVRAEGCIIGEPTGMTVVIAHKGTSHFWVRVRGKAAHSSFALTGESCNAIDYATKLITKLREIAEEYRRNGTRHDFEVPFSTLSTNLISGGNASNTVPAECEFLFEFRALPNETVSKMMQQVRSYVETQLLPAMKAEFEDAEIVITPRDETPSFEGSEEAPITKLACAINNDYKVWKKNYCTEAGHYSGIAGAPTVICGPNGGAIHCANEYVTPAQLDKCREFVLRVAESLKASPAHL</sequence>
<evidence type="ECO:0000256" key="7">
    <source>
        <dbReference type="ARBA" id="ARBA00022833"/>
    </source>
</evidence>
<organism evidence="10 11">
    <name type="scientific">Trypanosoma cruzi</name>
    <dbReference type="NCBI Taxonomy" id="5693"/>
    <lineage>
        <taxon>Eukaryota</taxon>
        <taxon>Discoba</taxon>
        <taxon>Euglenozoa</taxon>
        <taxon>Kinetoplastea</taxon>
        <taxon>Metakinetoplastina</taxon>
        <taxon>Trypanosomatida</taxon>
        <taxon>Trypanosomatidae</taxon>
        <taxon>Trypanosoma</taxon>
        <taxon>Schizotrypanum</taxon>
    </lineage>
</organism>
<keyword evidence="7" id="KW-0862">Zinc</keyword>
<dbReference type="GO" id="GO:0046872">
    <property type="term" value="F:metal ion binding"/>
    <property type="evidence" value="ECO:0007669"/>
    <property type="project" value="UniProtKB-KW"/>
</dbReference>
<name>A0A7J6XIN1_TRYCR</name>
<reference evidence="10 11" key="1">
    <citation type="journal article" date="2019" name="Genome Biol. Evol.">
        <title>Nanopore Sequencing Significantly Improves Genome Assembly of the Protozoan Parasite Trypanosoma cruzi.</title>
        <authorList>
            <person name="Diaz-Viraque F."/>
            <person name="Pita S."/>
            <person name="Greif G."/>
            <person name="de Souza R.C.M."/>
            <person name="Iraola G."/>
            <person name="Robello C."/>
        </authorList>
    </citation>
    <scope>NUCLEOTIDE SEQUENCE [LARGE SCALE GENOMIC DNA]</scope>
    <source>
        <strain evidence="10 11">Berenice</strain>
    </source>
</reference>
<keyword evidence="4" id="KW-0028">Amino-acid biosynthesis</keyword>
<proteinExistence type="predicted"/>
<keyword evidence="8" id="KW-1133">Transmembrane helix</keyword>
<dbReference type="Gene3D" id="3.30.70.360">
    <property type="match status" value="1"/>
</dbReference>
<protein>
    <submittedName>
        <fullName evidence="10">Peptidase family M20/M25/M40</fullName>
    </submittedName>
</protein>
<keyword evidence="2" id="KW-0963">Cytoplasm</keyword>
<keyword evidence="6" id="KW-0378">Hydrolase</keyword>
<dbReference type="SUPFAM" id="SSF53187">
    <property type="entry name" value="Zn-dependent exopeptidases"/>
    <property type="match status" value="1"/>
</dbReference>
<evidence type="ECO:0000256" key="5">
    <source>
        <dbReference type="ARBA" id="ARBA00022723"/>
    </source>
</evidence>
<dbReference type="GO" id="GO:0005737">
    <property type="term" value="C:cytoplasm"/>
    <property type="evidence" value="ECO:0007669"/>
    <property type="project" value="UniProtKB-SubCell"/>
</dbReference>
<evidence type="ECO:0000256" key="2">
    <source>
        <dbReference type="ARBA" id="ARBA00022490"/>
    </source>
</evidence>
<dbReference type="EMBL" id="JABDHM010000527">
    <property type="protein sequence ID" value="KAF5214374.1"/>
    <property type="molecule type" value="Genomic_DNA"/>
</dbReference>
<dbReference type="Pfam" id="PF07687">
    <property type="entry name" value="M20_dimer"/>
    <property type="match status" value="1"/>
</dbReference>
<feature type="transmembrane region" description="Helical" evidence="8">
    <location>
        <begin position="12"/>
        <end position="34"/>
    </location>
</feature>
<evidence type="ECO:0000256" key="8">
    <source>
        <dbReference type="SAM" id="Phobius"/>
    </source>
</evidence>
<dbReference type="InterPro" id="IPR002933">
    <property type="entry name" value="Peptidase_M20"/>
</dbReference>
<dbReference type="NCBIfam" id="NF005710">
    <property type="entry name" value="PRK07522.1"/>
    <property type="match status" value="1"/>
</dbReference>
<dbReference type="GO" id="GO:0008777">
    <property type="term" value="F:acetylornithine deacetylase activity"/>
    <property type="evidence" value="ECO:0007669"/>
    <property type="project" value="TreeGrafter"/>
</dbReference>
<dbReference type="CDD" id="cd03894">
    <property type="entry name" value="M20_ArgE"/>
    <property type="match status" value="1"/>
</dbReference>
<dbReference type="NCBIfam" id="TIGR01892">
    <property type="entry name" value="AcOrn-deacetyl"/>
    <property type="match status" value="1"/>
</dbReference>
<comment type="subcellular location">
    <subcellularLocation>
        <location evidence="1">Cytoplasm</location>
    </subcellularLocation>
</comment>
<dbReference type="InterPro" id="IPR010169">
    <property type="entry name" value="AcOrn-deacetyl"/>
</dbReference>
<evidence type="ECO:0000256" key="3">
    <source>
        <dbReference type="ARBA" id="ARBA00022571"/>
    </source>
</evidence>
<keyword evidence="8" id="KW-0472">Membrane</keyword>
<evidence type="ECO:0000313" key="11">
    <source>
        <dbReference type="Proteomes" id="UP000583944"/>
    </source>
</evidence>
<dbReference type="VEuPathDB" id="TriTrypDB:ECC02_013032"/>
<accession>A0A7J6XIN1</accession>
<dbReference type="PANTHER" id="PTHR43808:SF31">
    <property type="entry name" value="N-ACETYL-L-CITRULLINE DEACETYLASE"/>
    <property type="match status" value="1"/>
</dbReference>